<evidence type="ECO:0000313" key="1">
    <source>
        <dbReference type="EMBL" id="MDZ5084542.1"/>
    </source>
</evidence>
<sequence>MASPFIGDGEPTHYDDVVGVEVTIDGMLVIADLLHLVDFPLSLGIRPNIPYEDQRKIVWDQVTRDLTAQGILTAFGDPHPEVAAMVDTLSRPDRLLDCRWWRRDVGGKMVRFVVCRKGDRHVVAARDEDMLVLQRVAPQVGLSAMVNVVIGDAAAADVEPLTGIATKLAEVRTAEQLAGYGMPPSSARIYAEVTGNPDSWVEITASERHPGGTFSPAGVAAGVLDSPHGRIVSIPRRVSGELYGSFLPGTPENFRRALDGLMEFLPSKSWFEHKDMLEPDNVLETDADLSYPD</sequence>
<accession>A0ACC6MC73</accession>
<reference evidence="1 2" key="1">
    <citation type="journal article" date="2021" name="Chemosphere">
        <title>Bioballs carrying a syntrophic Rhodococcus and Mycolicibacterium consortium for simultaneous sorption and biodegradation of fuel oil in contaminated freshwater.</title>
        <authorList>
            <person name="Naloka K."/>
            <person name="Polrit D."/>
            <person name="Muangchinda C."/>
            <person name="Thoetkiattikul H."/>
            <person name="Pinyakong O."/>
        </authorList>
    </citation>
    <scope>NUCLEOTIDE SEQUENCE [LARGE SCALE GENOMIC DNA]</scope>
    <source>
        <strain evidence="1 2">J101</strain>
    </source>
</reference>
<name>A0ACC6MC73_MYCPF</name>
<dbReference type="EMBL" id="JAOXLN010000002">
    <property type="protein sequence ID" value="MDZ5084542.1"/>
    <property type="molecule type" value="Genomic_DNA"/>
</dbReference>
<gene>
    <name evidence="1" type="ORF">OHX15_04015</name>
</gene>
<organism evidence="1 2">
    <name type="scientific">Mycolicibacterium parafortuitum</name>
    <name type="common">Mycobacterium parafortuitum</name>
    <dbReference type="NCBI Taxonomy" id="39692"/>
    <lineage>
        <taxon>Bacteria</taxon>
        <taxon>Bacillati</taxon>
        <taxon>Actinomycetota</taxon>
        <taxon>Actinomycetes</taxon>
        <taxon>Mycobacteriales</taxon>
        <taxon>Mycobacteriaceae</taxon>
        <taxon>Mycolicibacterium</taxon>
    </lineage>
</organism>
<comment type="caution">
    <text evidence="1">The sequence shown here is derived from an EMBL/GenBank/DDBJ whole genome shotgun (WGS) entry which is preliminary data.</text>
</comment>
<dbReference type="Proteomes" id="UP001289645">
    <property type="component" value="Unassembled WGS sequence"/>
</dbReference>
<proteinExistence type="predicted"/>
<evidence type="ECO:0000313" key="2">
    <source>
        <dbReference type="Proteomes" id="UP001289645"/>
    </source>
</evidence>
<protein>
    <submittedName>
        <fullName evidence="1">ESX secretion-associated protein EspG</fullName>
    </submittedName>
</protein>
<keyword evidence="2" id="KW-1185">Reference proteome</keyword>